<dbReference type="Gene3D" id="1.25.40.10">
    <property type="entry name" value="Tetratricopeptide repeat domain"/>
    <property type="match status" value="3"/>
</dbReference>
<keyword evidence="2" id="KW-0732">Signal</keyword>
<dbReference type="PANTHER" id="PTHR10098">
    <property type="entry name" value="RAPSYN-RELATED"/>
    <property type="match status" value="1"/>
</dbReference>
<dbReference type="InterPro" id="IPR019734">
    <property type="entry name" value="TPR_rpt"/>
</dbReference>
<feature type="chain" id="PRO_5011700958" evidence="2">
    <location>
        <begin position="22"/>
        <end position="1081"/>
    </location>
</feature>
<dbReference type="AlphaFoldDB" id="A0A1G6XJ04"/>
<evidence type="ECO:0000256" key="1">
    <source>
        <dbReference type="PROSITE-ProRule" id="PRU00339"/>
    </source>
</evidence>
<reference evidence="4 5" key="1">
    <citation type="submission" date="2016-10" db="EMBL/GenBank/DDBJ databases">
        <authorList>
            <person name="de Groot N.N."/>
        </authorList>
    </citation>
    <scope>NUCLEOTIDE SEQUENCE [LARGE SCALE GENOMIC DNA]</scope>
    <source>
        <strain evidence="4 5">47C3B</strain>
    </source>
</reference>
<dbReference type="SUPFAM" id="SSF48452">
    <property type="entry name" value="TPR-like"/>
    <property type="match status" value="2"/>
</dbReference>
<gene>
    <name evidence="4" type="ORF">SAMN05216464_102551</name>
</gene>
<dbReference type="STRING" id="1391627.SAMN05216464_102551"/>
<organism evidence="4 5">
    <name type="scientific">Mucilaginibacter pineti</name>
    <dbReference type="NCBI Taxonomy" id="1391627"/>
    <lineage>
        <taxon>Bacteria</taxon>
        <taxon>Pseudomonadati</taxon>
        <taxon>Bacteroidota</taxon>
        <taxon>Sphingobacteriia</taxon>
        <taxon>Sphingobacteriales</taxon>
        <taxon>Sphingobacteriaceae</taxon>
        <taxon>Mucilaginibacter</taxon>
    </lineage>
</organism>
<protein>
    <submittedName>
        <fullName evidence="4">CHAT domain-containing protein</fullName>
    </submittedName>
</protein>
<feature type="domain" description="CHAT" evidence="3">
    <location>
        <begin position="776"/>
        <end position="1080"/>
    </location>
</feature>
<proteinExistence type="predicted"/>
<dbReference type="Pfam" id="PF12770">
    <property type="entry name" value="CHAT"/>
    <property type="match status" value="1"/>
</dbReference>
<sequence length="1081" mass="121700">MKIQKLFLMMLLLCPGYTAFAQNNGQDFDPKEKAELRALGSMFKVVRLQYQGKFNEVIPILTKRVDSLKAISDRDSTKKVNYLHELGNLAVTYELVGNFSKSELLLKRALAGDRGLENIHMHLTFLFQLAKLYEKMGNDEGAEKLLEELVFSEYGTAKHYSKKEQYKTYMRNMYKMSASYYREDLKKSLTANSKAKKKGEKAAPGSNVLIENLLKEMAETKPDNAEQERQLEEQWEEFSKQKAGADSNAMGVNMLNAMIKTYIRSMDNPPSNTPPAAADLDLLRQGLVTFDGYRNGIDLSASWDEVQRLFSIYKKKKNYAGAEALMVQAIAVDDREPNAVDPNVDIIKSIMTPQLSQALDKMGQPKLLSENMKQLVNVNERQGGVDIFYIQNKVLLAQLYKETNRTADYDTLVDDITEACKKFAGSTNPLLINCLAEAYIAMGKPTQAEAQYQKIIKYAKQPPYDKMIRSQHYLGALQKLGQLYRLRGNYTGAEDVLKQALAYDKKTLAEKYPEHMGRVIELAQLYESTNRFHLAEQYFTEIMAPVMNSITDNFGFLSEQEKMALLNNQISAFDLSASLLLTDRDPSAEFVRQTYNQQLQLKGLVLNDEQKLFESIRKNGNPQLQRLLRDWRSNRSAIAWQYSRPASARVSHIIDSLGSIANEQEKQINQLSGSFASYRQNNRIDFKQIQNKLTTDEVAIEFVRFKYYRKRWTDSTWYGAFVIAPGAATPRFVPLCEERKLTVLLSAAKTSSKQFITSFYGDGLTPGSNKITGRKSDELYKLVWGPIRPFLNGSNKIVIAPTGLLCRINFNALPADKDNYFIDKYEIRQFNSIRQLAEQKKSTSTYNKPTAVLYAAINYGVKEGSGSFWPALPGTLDEVNSLNDLYKSEKESTRLITGLNATEESLKQLSGKSPRLLYIATHGFAKSADNTIQDSAETQSTVADNPMFRSGIIMANANRVWSGSAPIEGKEDGIVTAYEIAGLDLSNTELVVLAACETALGDIKGAEGVFGLQRGFKLAGVQNMLLSLWSLPLPETIQLTKSFYPQKLSNGTSIYQAFKSAQLGIRKNNPPYNWAGMVLIE</sequence>
<dbReference type="EMBL" id="FNAI01000002">
    <property type="protein sequence ID" value="SDD78051.1"/>
    <property type="molecule type" value="Genomic_DNA"/>
</dbReference>
<feature type="signal peptide" evidence="2">
    <location>
        <begin position="1"/>
        <end position="21"/>
    </location>
</feature>
<evidence type="ECO:0000313" key="4">
    <source>
        <dbReference type="EMBL" id="SDD78051.1"/>
    </source>
</evidence>
<name>A0A1G6XJ04_9SPHI</name>
<dbReference type="Pfam" id="PF13176">
    <property type="entry name" value="TPR_7"/>
    <property type="match status" value="1"/>
</dbReference>
<evidence type="ECO:0000256" key="2">
    <source>
        <dbReference type="SAM" id="SignalP"/>
    </source>
</evidence>
<feature type="repeat" description="TPR" evidence="1">
    <location>
        <begin position="474"/>
        <end position="507"/>
    </location>
</feature>
<dbReference type="SMART" id="SM00028">
    <property type="entry name" value="TPR"/>
    <property type="match status" value="3"/>
</dbReference>
<dbReference type="RefSeq" id="WP_091146774.1">
    <property type="nucleotide sequence ID" value="NZ_FNAI01000002.1"/>
</dbReference>
<accession>A0A1G6XJ04</accession>
<dbReference type="InterPro" id="IPR011990">
    <property type="entry name" value="TPR-like_helical_dom_sf"/>
</dbReference>
<dbReference type="InterPro" id="IPR024983">
    <property type="entry name" value="CHAT_dom"/>
</dbReference>
<evidence type="ECO:0000313" key="5">
    <source>
        <dbReference type="Proteomes" id="UP000199072"/>
    </source>
</evidence>
<dbReference type="PROSITE" id="PS50005">
    <property type="entry name" value="TPR"/>
    <property type="match status" value="1"/>
</dbReference>
<keyword evidence="1" id="KW-0802">TPR repeat</keyword>
<dbReference type="Proteomes" id="UP000199072">
    <property type="component" value="Unassembled WGS sequence"/>
</dbReference>
<evidence type="ECO:0000259" key="3">
    <source>
        <dbReference type="Pfam" id="PF12770"/>
    </source>
</evidence>
<keyword evidence="5" id="KW-1185">Reference proteome</keyword>
<dbReference type="OrthoDB" id="9771112at2"/>